<evidence type="ECO:0000313" key="2">
    <source>
        <dbReference type="EMBL" id="KAF9595591.1"/>
    </source>
</evidence>
<feature type="region of interest" description="Disordered" evidence="1">
    <location>
        <begin position="138"/>
        <end position="165"/>
    </location>
</feature>
<sequence length="233" mass="25850">MVRRGKVPFEGTPERDPDGDGVGPVARRIRARGYEPRCRGFESFLAYKPPKRLGLNSRASTSISSIAKMRYSSLLCLLVPWGYGTKDYPSSTPRQVAMNLNEEEAIKESPAKVGLEESSKHEEGEVMVAMVAKVNSKPNTSQNMESLKSEVGVGKEPNLAQEGEEKKGTWVSMLHRKAVGQESLSYVPPTIVDGRPVIHFWALLELHHYNLSAQFQPEILEMVNSSAKEVIIP</sequence>
<gene>
    <name evidence="2" type="ORF">IFM89_001063</name>
</gene>
<organism evidence="2 3">
    <name type="scientific">Coptis chinensis</name>
    <dbReference type="NCBI Taxonomy" id="261450"/>
    <lineage>
        <taxon>Eukaryota</taxon>
        <taxon>Viridiplantae</taxon>
        <taxon>Streptophyta</taxon>
        <taxon>Embryophyta</taxon>
        <taxon>Tracheophyta</taxon>
        <taxon>Spermatophyta</taxon>
        <taxon>Magnoliopsida</taxon>
        <taxon>Ranunculales</taxon>
        <taxon>Ranunculaceae</taxon>
        <taxon>Coptidoideae</taxon>
        <taxon>Coptis</taxon>
    </lineage>
</organism>
<evidence type="ECO:0000313" key="3">
    <source>
        <dbReference type="Proteomes" id="UP000631114"/>
    </source>
</evidence>
<name>A0A835H954_9MAGN</name>
<accession>A0A835H954</accession>
<proteinExistence type="predicted"/>
<dbReference type="Proteomes" id="UP000631114">
    <property type="component" value="Unassembled WGS sequence"/>
</dbReference>
<evidence type="ECO:0000256" key="1">
    <source>
        <dbReference type="SAM" id="MobiDB-lite"/>
    </source>
</evidence>
<dbReference type="AlphaFoldDB" id="A0A835H954"/>
<protein>
    <submittedName>
        <fullName evidence="2">Uncharacterized protein</fullName>
    </submittedName>
</protein>
<dbReference type="OrthoDB" id="1718131at2759"/>
<feature type="region of interest" description="Disordered" evidence="1">
    <location>
        <begin position="1"/>
        <end position="25"/>
    </location>
</feature>
<dbReference type="EMBL" id="JADFTS010000007">
    <property type="protein sequence ID" value="KAF9595591.1"/>
    <property type="molecule type" value="Genomic_DNA"/>
</dbReference>
<keyword evidence="3" id="KW-1185">Reference proteome</keyword>
<reference evidence="2 3" key="1">
    <citation type="submission" date="2020-10" db="EMBL/GenBank/DDBJ databases">
        <title>The Coptis chinensis genome and diversification of protoberbering-type alkaloids.</title>
        <authorList>
            <person name="Wang B."/>
            <person name="Shu S."/>
            <person name="Song C."/>
            <person name="Liu Y."/>
        </authorList>
    </citation>
    <scope>NUCLEOTIDE SEQUENCE [LARGE SCALE GENOMIC DNA]</scope>
    <source>
        <strain evidence="2">HL-2020</strain>
        <tissue evidence="2">Leaf</tissue>
    </source>
</reference>
<comment type="caution">
    <text evidence="2">The sequence shown here is derived from an EMBL/GenBank/DDBJ whole genome shotgun (WGS) entry which is preliminary data.</text>
</comment>